<dbReference type="Proteomes" id="UP000186904">
    <property type="component" value="Unassembled WGS sequence"/>
</dbReference>
<keyword evidence="4" id="KW-1185">Reference proteome</keyword>
<name>A0A1I4QQ48_9GAMM</name>
<dbReference type="SUPFAM" id="SSF54593">
    <property type="entry name" value="Glyoxalase/Bleomycin resistance protein/Dihydroxybiphenyl dioxygenase"/>
    <property type="match status" value="1"/>
</dbReference>
<dbReference type="STRING" id="653930.SAMN05216589_0141"/>
<dbReference type="EMBL" id="FOGN01000013">
    <property type="protein sequence ID" value="SES38403.1"/>
    <property type="molecule type" value="Genomic_DNA"/>
</dbReference>
<sequence>MGIRSSSITIVTESLVATRQFYERHFQAQRLFDCGWYVVLRLSGPAAQEISLMRPQQGMEPFRGGAYVNLEVEDVDQLYANLTCAGLEAVNPLDDHPWGDRGFGLEDPSGAIVYCYQRIEPADEFKAYFIKAN</sequence>
<dbReference type="InterPro" id="IPR037523">
    <property type="entry name" value="VOC_core"/>
</dbReference>
<feature type="domain" description="VOC" evidence="1">
    <location>
        <begin position="4"/>
        <end position="118"/>
    </location>
</feature>
<dbReference type="InterPro" id="IPR004360">
    <property type="entry name" value="Glyas_Fos-R_dOase_dom"/>
</dbReference>
<dbReference type="Gene3D" id="3.30.720.120">
    <property type="match status" value="1"/>
</dbReference>
<protein>
    <submittedName>
        <fullName evidence="3">Uncharacterized conserved protein PhnB, glyoxalase superfamily</fullName>
    </submittedName>
</protein>
<evidence type="ECO:0000259" key="1">
    <source>
        <dbReference type="PROSITE" id="PS51819"/>
    </source>
</evidence>
<dbReference type="EMBL" id="FOUA01000013">
    <property type="protein sequence ID" value="SFM41823.1"/>
    <property type="molecule type" value="Genomic_DNA"/>
</dbReference>
<proteinExistence type="predicted"/>
<dbReference type="PROSITE" id="PS51819">
    <property type="entry name" value="VOC"/>
    <property type="match status" value="1"/>
</dbReference>
<dbReference type="Proteomes" id="UP000186599">
    <property type="component" value="Unassembled WGS sequence"/>
</dbReference>
<reference evidence="4 5" key="1">
    <citation type="submission" date="2016-10" db="EMBL/GenBank/DDBJ databases">
        <authorList>
            <person name="de Groot N.N."/>
        </authorList>
    </citation>
    <scope>NUCLEOTIDE SEQUENCE [LARGE SCALE GENOMIC DNA]</scope>
    <source>
        <strain evidence="3 4">CGMCC 1.9095</strain>
        <strain evidence="2 5">DSM 22558</strain>
    </source>
</reference>
<dbReference type="OrthoDB" id="9803104at2"/>
<evidence type="ECO:0000313" key="4">
    <source>
        <dbReference type="Proteomes" id="UP000186599"/>
    </source>
</evidence>
<gene>
    <name evidence="3" type="ORF">SAMN04487855_0141</name>
    <name evidence="2" type="ORF">SAMN05216589_0141</name>
</gene>
<dbReference type="Gene3D" id="3.30.720.110">
    <property type="match status" value="1"/>
</dbReference>
<evidence type="ECO:0000313" key="2">
    <source>
        <dbReference type="EMBL" id="SES38403.1"/>
    </source>
</evidence>
<evidence type="ECO:0000313" key="5">
    <source>
        <dbReference type="Proteomes" id="UP000186904"/>
    </source>
</evidence>
<dbReference type="RefSeq" id="WP_022964658.1">
    <property type="nucleotide sequence ID" value="NZ_FOGN01000013.1"/>
</dbReference>
<dbReference type="AlphaFoldDB" id="A0A1I4QQ48"/>
<organism evidence="3 4">
    <name type="scientific">Halopseudomonas bauzanensis</name>
    <dbReference type="NCBI Taxonomy" id="653930"/>
    <lineage>
        <taxon>Bacteria</taxon>
        <taxon>Pseudomonadati</taxon>
        <taxon>Pseudomonadota</taxon>
        <taxon>Gammaproteobacteria</taxon>
        <taxon>Pseudomonadales</taxon>
        <taxon>Pseudomonadaceae</taxon>
        <taxon>Halopseudomonas</taxon>
    </lineage>
</organism>
<evidence type="ECO:0000313" key="3">
    <source>
        <dbReference type="EMBL" id="SFM41823.1"/>
    </source>
</evidence>
<dbReference type="InterPro" id="IPR029068">
    <property type="entry name" value="Glyas_Bleomycin-R_OHBP_Dase"/>
</dbReference>
<accession>A0A1I4QQ48</accession>
<dbReference type="Pfam" id="PF00903">
    <property type="entry name" value="Glyoxalase"/>
    <property type="match status" value="1"/>
</dbReference>